<dbReference type="SUPFAM" id="SSF160755">
    <property type="entry name" value="YugN-like"/>
    <property type="match status" value="1"/>
</dbReference>
<dbReference type="Proteomes" id="UP000531594">
    <property type="component" value="Unassembled WGS sequence"/>
</dbReference>
<protein>
    <recommendedName>
        <fullName evidence="3">YugN-like family protein</fullName>
    </recommendedName>
</protein>
<dbReference type="Pfam" id="PF08868">
    <property type="entry name" value="YugN"/>
    <property type="match status" value="1"/>
</dbReference>
<gene>
    <name evidence="1" type="ORF">HNR53_002891</name>
</gene>
<organism evidence="1 2">
    <name type="scientific">Bacillus benzoevorans</name>
    <dbReference type="NCBI Taxonomy" id="1456"/>
    <lineage>
        <taxon>Bacteria</taxon>
        <taxon>Bacillati</taxon>
        <taxon>Bacillota</taxon>
        <taxon>Bacilli</taxon>
        <taxon>Bacillales</taxon>
        <taxon>Bacillaceae</taxon>
        <taxon>Bacillus</taxon>
    </lineage>
</organism>
<comment type="caution">
    <text evidence="1">The sequence shown here is derived from an EMBL/GenBank/DDBJ whole genome shotgun (WGS) entry which is preliminary data.</text>
</comment>
<keyword evidence="2" id="KW-1185">Reference proteome</keyword>
<reference evidence="1 2" key="1">
    <citation type="submission" date="2020-08" db="EMBL/GenBank/DDBJ databases">
        <title>Genomic Encyclopedia of Type Strains, Phase IV (KMG-IV): sequencing the most valuable type-strain genomes for metagenomic binning, comparative biology and taxonomic classification.</title>
        <authorList>
            <person name="Goeker M."/>
        </authorList>
    </citation>
    <scope>NUCLEOTIDE SEQUENCE [LARGE SCALE GENOMIC DNA]</scope>
    <source>
        <strain evidence="1 2">DSM 5391</strain>
    </source>
</reference>
<dbReference type="RefSeq" id="WP_184527053.1">
    <property type="nucleotide sequence ID" value="NZ_JACHGK010000010.1"/>
</dbReference>
<evidence type="ECO:0000313" key="2">
    <source>
        <dbReference type="Proteomes" id="UP000531594"/>
    </source>
</evidence>
<sequence length="133" mass="15067">MNEIPSKLEGMQFDLYDLELSLKPLGYTIGGNWDYDHGYFDYKFNDEDSYQFVRLPFRAIEGQLDSPGCKVVLGRPFVLSHRYQEGLDDHAMIGNFSASINQFSEPVDPDASLSGDSVHIGKNIVQKLEETLL</sequence>
<dbReference type="Gene3D" id="3.30.310.100">
    <property type="entry name" value="YugN-like"/>
    <property type="match status" value="1"/>
</dbReference>
<proteinExistence type="predicted"/>
<dbReference type="EMBL" id="JACHGK010000010">
    <property type="protein sequence ID" value="MBB6446234.1"/>
    <property type="molecule type" value="Genomic_DNA"/>
</dbReference>
<accession>A0A7X0LXA7</accession>
<evidence type="ECO:0000313" key="1">
    <source>
        <dbReference type="EMBL" id="MBB6446234.1"/>
    </source>
</evidence>
<name>A0A7X0LXA7_9BACI</name>
<dbReference type="AlphaFoldDB" id="A0A7X0LXA7"/>
<dbReference type="InterPro" id="IPR014967">
    <property type="entry name" value="Uncharacterised_YugN-like"/>
</dbReference>
<dbReference type="InterPro" id="IPR036491">
    <property type="entry name" value="YugN-like_sf"/>
</dbReference>
<evidence type="ECO:0008006" key="3">
    <source>
        <dbReference type="Google" id="ProtNLM"/>
    </source>
</evidence>